<name>A0A101NLA6_9ACTN</name>
<dbReference type="InterPro" id="IPR011701">
    <property type="entry name" value="MFS"/>
</dbReference>
<protein>
    <submittedName>
        <fullName evidence="7">MFS transporter</fullName>
    </submittedName>
</protein>
<keyword evidence="3 5" id="KW-1133">Transmembrane helix</keyword>
<gene>
    <name evidence="7" type="ORF">AQI88_17195</name>
</gene>
<feature type="transmembrane region" description="Helical" evidence="5">
    <location>
        <begin position="154"/>
        <end position="174"/>
    </location>
</feature>
<feature type="transmembrane region" description="Helical" evidence="5">
    <location>
        <begin position="306"/>
        <end position="325"/>
    </location>
</feature>
<evidence type="ECO:0000259" key="6">
    <source>
        <dbReference type="PROSITE" id="PS50850"/>
    </source>
</evidence>
<feature type="transmembrane region" description="Helical" evidence="5">
    <location>
        <begin position="26"/>
        <end position="50"/>
    </location>
</feature>
<accession>A0A101NLA6</accession>
<evidence type="ECO:0000256" key="4">
    <source>
        <dbReference type="ARBA" id="ARBA00023136"/>
    </source>
</evidence>
<keyword evidence="8" id="KW-1185">Reference proteome</keyword>
<dbReference type="InterPro" id="IPR020846">
    <property type="entry name" value="MFS_dom"/>
</dbReference>
<dbReference type="GO" id="GO:0022857">
    <property type="term" value="F:transmembrane transporter activity"/>
    <property type="evidence" value="ECO:0007669"/>
    <property type="project" value="InterPro"/>
</dbReference>
<proteinExistence type="predicted"/>
<dbReference type="PROSITE" id="PS50850">
    <property type="entry name" value="MFS"/>
    <property type="match status" value="1"/>
</dbReference>
<organism evidence="7 8">
    <name type="scientific">Streptomyces cellostaticus</name>
    <dbReference type="NCBI Taxonomy" id="67285"/>
    <lineage>
        <taxon>Bacteria</taxon>
        <taxon>Bacillati</taxon>
        <taxon>Actinomycetota</taxon>
        <taxon>Actinomycetes</taxon>
        <taxon>Kitasatosporales</taxon>
        <taxon>Streptomycetaceae</taxon>
        <taxon>Streptomyces</taxon>
    </lineage>
</organism>
<feature type="transmembrane region" description="Helical" evidence="5">
    <location>
        <begin position="272"/>
        <end position="294"/>
    </location>
</feature>
<feature type="transmembrane region" description="Helical" evidence="5">
    <location>
        <begin position="62"/>
        <end position="83"/>
    </location>
</feature>
<dbReference type="SUPFAM" id="SSF103473">
    <property type="entry name" value="MFS general substrate transporter"/>
    <property type="match status" value="1"/>
</dbReference>
<feature type="transmembrane region" description="Helical" evidence="5">
    <location>
        <begin position="239"/>
        <end position="260"/>
    </location>
</feature>
<evidence type="ECO:0000256" key="5">
    <source>
        <dbReference type="SAM" id="Phobius"/>
    </source>
</evidence>
<dbReference type="PANTHER" id="PTHR23528:SF1">
    <property type="entry name" value="MAJOR FACILITATOR SUPERFAMILY (MFS) PROFILE DOMAIN-CONTAINING PROTEIN"/>
    <property type="match status" value="1"/>
</dbReference>
<comment type="caution">
    <text evidence="7">The sequence shown here is derived from an EMBL/GenBank/DDBJ whole genome shotgun (WGS) entry which is preliminary data.</text>
</comment>
<dbReference type="CDD" id="cd06174">
    <property type="entry name" value="MFS"/>
    <property type="match status" value="1"/>
</dbReference>
<dbReference type="Proteomes" id="UP000054241">
    <property type="component" value="Unassembled WGS sequence"/>
</dbReference>
<reference evidence="7 8" key="1">
    <citation type="submission" date="2015-10" db="EMBL/GenBank/DDBJ databases">
        <title>Draft genome sequence of Streptomyces cellostaticus DSM 40189, type strain for the species Streptomyces cellostaticus.</title>
        <authorList>
            <person name="Ruckert C."/>
            <person name="Winkler A."/>
            <person name="Kalinowski J."/>
            <person name="Kampfer P."/>
            <person name="Glaeser S."/>
        </authorList>
    </citation>
    <scope>NUCLEOTIDE SEQUENCE [LARGE SCALE GENOMIC DNA]</scope>
    <source>
        <strain evidence="7 8">DSM 40189</strain>
    </source>
</reference>
<dbReference type="Pfam" id="PF07690">
    <property type="entry name" value="MFS_1"/>
    <property type="match status" value="2"/>
</dbReference>
<dbReference type="OrthoDB" id="7584869at2"/>
<feature type="transmembrane region" description="Helical" evidence="5">
    <location>
        <begin position="331"/>
        <end position="357"/>
    </location>
</feature>
<dbReference type="InterPro" id="IPR036259">
    <property type="entry name" value="MFS_trans_sf"/>
</dbReference>
<evidence type="ECO:0000313" key="7">
    <source>
        <dbReference type="EMBL" id="KUM95364.1"/>
    </source>
</evidence>
<evidence type="ECO:0000313" key="8">
    <source>
        <dbReference type="Proteomes" id="UP000054241"/>
    </source>
</evidence>
<comment type="subcellular location">
    <subcellularLocation>
        <location evidence="1">Cell membrane</location>
        <topology evidence="1">Multi-pass membrane protein</topology>
    </subcellularLocation>
</comment>
<dbReference type="PANTHER" id="PTHR23528">
    <property type="match status" value="1"/>
</dbReference>
<keyword evidence="4 5" id="KW-0472">Membrane</keyword>
<keyword evidence="2 5" id="KW-0812">Transmembrane</keyword>
<dbReference type="AlphaFoldDB" id="A0A101NLA6"/>
<evidence type="ECO:0000256" key="2">
    <source>
        <dbReference type="ARBA" id="ARBA00022692"/>
    </source>
</evidence>
<dbReference type="STRING" id="67285.AQI88_17195"/>
<feature type="domain" description="Major facilitator superfamily (MFS) profile" evidence="6">
    <location>
        <begin position="27"/>
        <end position="420"/>
    </location>
</feature>
<dbReference type="EMBL" id="LMWL01000030">
    <property type="protein sequence ID" value="KUM95364.1"/>
    <property type="molecule type" value="Genomic_DNA"/>
</dbReference>
<evidence type="ECO:0000256" key="1">
    <source>
        <dbReference type="ARBA" id="ARBA00004651"/>
    </source>
</evidence>
<dbReference type="GO" id="GO:0005886">
    <property type="term" value="C:plasma membrane"/>
    <property type="evidence" value="ECO:0007669"/>
    <property type="project" value="UniProtKB-SubCell"/>
</dbReference>
<evidence type="ECO:0000256" key="3">
    <source>
        <dbReference type="ARBA" id="ARBA00022989"/>
    </source>
</evidence>
<feature type="transmembrane region" description="Helical" evidence="5">
    <location>
        <begin position="398"/>
        <end position="416"/>
    </location>
</feature>
<dbReference type="Gene3D" id="1.20.1250.20">
    <property type="entry name" value="MFS general substrate transporter like domains"/>
    <property type="match status" value="2"/>
</dbReference>
<sequence>MPPFSATDEIRPTSAAHGPDPRRRGLMALLLVANASLYAVYMGAGSVLLPTQVEAIDPDHKVALLGLIGGISAVFATACNPVAGALSDRSGRRNPWVLGGALASLAGLAFLGSVRTALLVGIAWCLVQATMNVYQAAVTAIVPDRIAPDRRGTASALVGLALPVGGTLGVLIASRTAGRLATGYLTLGLVAAAAAVLLTALCRDVPREPNAEPVPSVPWRRRAALFLSALGSRDFRWAFIGRALMVLGYFSVVGYQLYILDDHITLPAGLRPAAAMAVLTPVSMAAMAVSTLVGGLLSDRWNRRKVFVGVSAALAGLVMAVPVVAPTWPGMLVFSALNGLAFGCFMAVDTAVVTLVLPRAEDAARDMGVLNIANAGPQIVAPFVASAVVTAFGGYTPLFLFGGALSLLGALAIWPIRGVR</sequence>
<feature type="transmembrane region" description="Helical" evidence="5">
    <location>
        <begin position="369"/>
        <end position="392"/>
    </location>
</feature>
<feature type="transmembrane region" description="Helical" evidence="5">
    <location>
        <begin position="180"/>
        <end position="201"/>
    </location>
</feature>